<protein>
    <submittedName>
        <fullName evidence="1">Alpha/beta hydrolase</fullName>
    </submittedName>
</protein>
<gene>
    <name evidence="1" type="ORF">H2Z84_15025</name>
</gene>
<sequence>MPAQADVITIYLEGDGLAWLNMDTPSDDPTPLNPLALRLAMQQPDGTAIYLGRPCQYATPLPVQCTAALWTGARFSPAVVNALDEAVSQLKRQYRTTHINLVGYSGGAALALLLAERRNDVQLLLSVAGNVDPQEWIRLHNLSPLQGSLDPLARLQQLRAGQVWLFSGEEDENIPPALAAAVAARLTPQLQVTQRTLSGFNHHCCWDNIWPTLWRQATGQLP</sequence>
<dbReference type="SUPFAM" id="SSF53474">
    <property type="entry name" value="alpha/beta-Hydrolases"/>
    <property type="match status" value="1"/>
</dbReference>
<organism evidence="1 2">
    <name type="scientific">Aquitalea aquatica</name>
    <dbReference type="NCBI Taxonomy" id="3044273"/>
    <lineage>
        <taxon>Bacteria</taxon>
        <taxon>Pseudomonadati</taxon>
        <taxon>Pseudomonadota</taxon>
        <taxon>Betaproteobacteria</taxon>
        <taxon>Neisseriales</taxon>
        <taxon>Chromobacteriaceae</taxon>
        <taxon>Aquitalea</taxon>
    </lineage>
</organism>
<dbReference type="AlphaFoldDB" id="A0A838YGF5"/>
<dbReference type="Gene3D" id="3.40.50.1820">
    <property type="entry name" value="alpha/beta hydrolase"/>
    <property type="match status" value="1"/>
</dbReference>
<evidence type="ECO:0000313" key="2">
    <source>
        <dbReference type="Proteomes" id="UP000545606"/>
    </source>
</evidence>
<dbReference type="Proteomes" id="UP000545606">
    <property type="component" value="Unassembled WGS sequence"/>
</dbReference>
<dbReference type="InterPro" id="IPR029058">
    <property type="entry name" value="AB_hydrolase_fold"/>
</dbReference>
<proteinExistence type="predicted"/>
<keyword evidence="2" id="KW-1185">Reference proteome</keyword>
<accession>A0A838YGF5</accession>
<keyword evidence="1" id="KW-0378">Hydrolase</keyword>
<evidence type="ECO:0000313" key="1">
    <source>
        <dbReference type="EMBL" id="MBA4709691.1"/>
    </source>
</evidence>
<dbReference type="RefSeq" id="WP_181836709.1">
    <property type="nucleotide sequence ID" value="NZ_JACERN010000039.1"/>
</dbReference>
<comment type="caution">
    <text evidence="1">The sequence shown here is derived from an EMBL/GenBank/DDBJ whole genome shotgun (WGS) entry which is preliminary data.</text>
</comment>
<reference evidence="1 2" key="1">
    <citation type="submission" date="2020-07" db="EMBL/GenBank/DDBJ databases">
        <title>Draft genome sequence of violacein-producing bacteria and related species.</title>
        <authorList>
            <person name="Wilson H.S."/>
            <person name="De Leon M.E."/>
        </authorList>
    </citation>
    <scope>NUCLEOTIDE SEQUENCE [LARGE SCALE GENOMIC DNA]</scope>
    <source>
        <strain evidence="1 2">HSC-21Su07</strain>
    </source>
</reference>
<dbReference type="EMBL" id="JACERN010000039">
    <property type="protein sequence ID" value="MBA4709691.1"/>
    <property type="molecule type" value="Genomic_DNA"/>
</dbReference>
<dbReference type="GO" id="GO:0016787">
    <property type="term" value="F:hydrolase activity"/>
    <property type="evidence" value="ECO:0007669"/>
    <property type="project" value="UniProtKB-KW"/>
</dbReference>
<name>A0A838YGF5_9NEIS</name>